<accession>A0AAV1TD00</accession>
<name>A0AAV1TD00_9STRA</name>
<protein>
    <submittedName>
        <fullName evidence="2">Uncharacterized protein</fullName>
    </submittedName>
</protein>
<feature type="compositionally biased region" description="Low complexity" evidence="1">
    <location>
        <begin position="50"/>
        <end position="63"/>
    </location>
</feature>
<evidence type="ECO:0000313" key="2">
    <source>
        <dbReference type="EMBL" id="CAK7916948.1"/>
    </source>
</evidence>
<dbReference type="AlphaFoldDB" id="A0AAV1TD00"/>
<dbReference type="Proteomes" id="UP001162060">
    <property type="component" value="Unassembled WGS sequence"/>
</dbReference>
<organism evidence="2 3">
    <name type="scientific">Peronospora matthiolae</name>
    <dbReference type="NCBI Taxonomy" id="2874970"/>
    <lineage>
        <taxon>Eukaryota</taxon>
        <taxon>Sar</taxon>
        <taxon>Stramenopiles</taxon>
        <taxon>Oomycota</taxon>
        <taxon>Peronosporomycetes</taxon>
        <taxon>Peronosporales</taxon>
        <taxon>Peronosporaceae</taxon>
        <taxon>Peronospora</taxon>
    </lineage>
</organism>
<feature type="region of interest" description="Disordered" evidence="1">
    <location>
        <begin position="1"/>
        <end position="63"/>
    </location>
</feature>
<reference evidence="2" key="1">
    <citation type="submission" date="2024-01" db="EMBL/GenBank/DDBJ databases">
        <authorList>
            <person name="Webb A."/>
        </authorList>
    </citation>
    <scope>NUCLEOTIDE SEQUENCE</scope>
    <source>
        <strain evidence="2">Pm1</strain>
    </source>
</reference>
<comment type="caution">
    <text evidence="2">The sequence shown here is derived from an EMBL/GenBank/DDBJ whole genome shotgun (WGS) entry which is preliminary data.</text>
</comment>
<evidence type="ECO:0000313" key="3">
    <source>
        <dbReference type="Proteomes" id="UP001162060"/>
    </source>
</evidence>
<sequence length="220" mass="23065">MVSKPKRVATAAERKAAARMRATGESTDRALAAGDSSPVAVKIPRGESPGATGTSAASAAGTANRNLDQSEISLIYSGKSDDVSDSKATPYASGSHGADAARSRLTGSGQLGGITLEIFGSSAYSDESSLTRVHQMIKRVVMVMMHLNIATSEVTRGIELSMVLVLMLAPIKRPGTEMSCATLLKWSLLGCRHSKDRSSGRHDYGTGSNPVVRLQENLST</sequence>
<proteinExistence type="predicted"/>
<gene>
    <name evidence="2" type="ORF">PM001_LOCUS5499</name>
</gene>
<feature type="region of interest" description="Disordered" evidence="1">
    <location>
        <begin position="80"/>
        <end position="104"/>
    </location>
</feature>
<dbReference type="EMBL" id="CAKLBY020000045">
    <property type="protein sequence ID" value="CAK7916948.1"/>
    <property type="molecule type" value="Genomic_DNA"/>
</dbReference>
<evidence type="ECO:0000256" key="1">
    <source>
        <dbReference type="SAM" id="MobiDB-lite"/>
    </source>
</evidence>